<proteinExistence type="predicted"/>
<name>A0ABS8TZC6_9SPHI</name>
<keyword evidence="1" id="KW-0732">Signal</keyword>
<reference evidence="2 3" key="1">
    <citation type="submission" date="2021-12" db="EMBL/GenBank/DDBJ databases">
        <title>Mucilaginibacter roseus genome.</title>
        <authorList>
            <person name="Ferreira J.R."/>
            <person name="Newman J.D."/>
        </authorList>
    </citation>
    <scope>NUCLEOTIDE SEQUENCE [LARGE SCALE GENOMIC DNA]</scope>
    <source>
        <strain evidence="2 3">LMG 28454</strain>
    </source>
</reference>
<protein>
    <recommendedName>
        <fullName evidence="4">Lipoprotein</fullName>
    </recommendedName>
</protein>
<sequence length="323" mass="37415">MKLSLLKIFAVFLLLSACSTKKNDPKPEEVTSPLTTEEQKFNDSITKAHNVDVSKIKGLRIHSAIGKAGITKYTYLSGNIADKYWYGIFLNGQVVYQKTYPSYPDTILSENNTIKKLDKFLLQSAYDKDDKNMIILLKDYVRPKPDYNIYSYKCDGVVVDMTSMKEAVLNTRLGKGDKHYRLQGIRPWFNNSYLFFSQSVEDSQIKIFEDFDFKMPLIINQAHNYYFPHPLNSYPLSKTQYVAFYPNQIVSGDLDTEKYNYWQLDTFSYPPFFTEINFLGYTNEGNNVVTAKYDYKEPNGPLQVYAIKVNVKEGKEISRVKLQ</sequence>
<evidence type="ECO:0000313" key="3">
    <source>
        <dbReference type="Proteomes" id="UP001199919"/>
    </source>
</evidence>
<dbReference type="RefSeq" id="WP_232174880.1">
    <property type="nucleotide sequence ID" value="NZ_JAJPWV010000001.1"/>
</dbReference>
<keyword evidence="3" id="KW-1185">Reference proteome</keyword>
<gene>
    <name evidence="2" type="ORF">LT679_00190</name>
</gene>
<evidence type="ECO:0000256" key="1">
    <source>
        <dbReference type="SAM" id="SignalP"/>
    </source>
</evidence>
<evidence type="ECO:0008006" key="4">
    <source>
        <dbReference type="Google" id="ProtNLM"/>
    </source>
</evidence>
<feature type="signal peptide" evidence="1">
    <location>
        <begin position="1"/>
        <end position="22"/>
    </location>
</feature>
<organism evidence="2 3">
    <name type="scientific">Mucilaginibacter roseus</name>
    <dbReference type="NCBI Taxonomy" id="1528868"/>
    <lineage>
        <taxon>Bacteria</taxon>
        <taxon>Pseudomonadati</taxon>
        <taxon>Bacteroidota</taxon>
        <taxon>Sphingobacteriia</taxon>
        <taxon>Sphingobacteriales</taxon>
        <taxon>Sphingobacteriaceae</taxon>
        <taxon>Mucilaginibacter</taxon>
    </lineage>
</organism>
<dbReference type="Proteomes" id="UP001199919">
    <property type="component" value="Unassembled WGS sequence"/>
</dbReference>
<accession>A0ABS8TZC6</accession>
<dbReference type="PROSITE" id="PS51257">
    <property type="entry name" value="PROKAR_LIPOPROTEIN"/>
    <property type="match status" value="1"/>
</dbReference>
<feature type="chain" id="PRO_5045090581" description="Lipoprotein" evidence="1">
    <location>
        <begin position="23"/>
        <end position="323"/>
    </location>
</feature>
<dbReference type="EMBL" id="JAJPWV010000001">
    <property type="protein sequence ID" value="MCD8739004.1"/>
    <property type="molecule type" value="Genomic_DNA"/>
</dbReference>
<evidence type="ECO:0000313" key="2">
    <source>
        <dbReference type="EMBL" id="MCD8739004.1"/>
    </source>
</evidence>
<comment type="caution">
    <text evidence="2">The sequence shown here is derived from an EMBL/GenBank/DDBJ whole genome shotgun (WGS) entry which is preliminary data.</text>
</comment>